<dbReference type="STRING" id="658167.SAMN04488135_12369"/>
<evidence type="ECO:0000313" key="4">
    <source>
        <dbReference type="Proteomes" id="UP000184226"/>
    </source>
</evidence>
<evidence type="ECO:0000256" key="2">
    <source>
        <dbReference type="SAM" id="SignalP"/>
    </source>
</evidence>
<protein>
    <submittedName>
        <fullName evidence="3">Tripartite-type tricarboxylate transporter, receptor component TctC</fullName>
    </submittedName>
</protein>
<dbReference type="InterPro" id="IPR005064">
    <property type="entry name" value="BUG"/>
</dbReference>
<dbReference type="Proteomes" id="UP000184226">
    <property type="component" value="Unassembled WGS sequence"/>
</dbReference>
<keyword evidence="4" id="KW-1185">Reference proteome</keyword>
<dbReference type="AlphaFoldDB" id="A0A1M6B0T8"/>
<dbReference type="RefSeq" id="WP_073109903.1">
    <property type="nucleotide sequence ID" value="NZ_FQXE01000023.1"/>
</dbReference>
<dbReference type="OrthoDB" id="5171643at2"/>
<feature type="chain" id="PRO_5012115854" evidence="2">
    <location>
        <begin position="22"/>
        <end position="315"/>
    </location>
</feature>
<dbReference type="Gene3D" id="3.40.190.10">
    <property type="entry name" value="Periplasmic binding protein-like II"/>
    <property type="match status" value="1"/>
</dbReference>
<keyword evidence="2" id="KW-0732">Signal</keyword>
<evidence type="ECO:0000313" key="3">
    <source>
        <dbReference type="EMBL" id="SHI42188.1"/>
    </source>
</evidence>
<gene>
    <name evidence="3" type="ORF">SAMN04488135_12369</name>
</gene>
<feature type="signal peptide" evidence="2">
    <location>
        <begin position="1"/>
        <end position="21"/>
    </location>
</feature>
<dbReference type="Gene3D" id="3.40.190.150">
    <property type="entry name" value="Bordetella uptake gene, domain 1"/>
    <property type="match status" value="1"/>
</dbReference>
<sequence length="315" mass="33441">MKSYRALITVLLLAAAQLALAKDVVKLIVPTAPGGGTDVLFRAIARQVEPFLDATVVILNESGAGGTIGVSGLTRAAPDGKTIAGVWMGPITVAPHTIKTTYGLDDYIPVIQLDSAPYVLCVRNDFPAKDGKAFIEELRKHPDKYTYGTDGVAGPGQLSVERVFKALGISARDIPYKGAGETMPALLGRVIDIYSGSVPLGVNLEKNGQGKCLLATSAKRISALPNALGLEELGIADHETLLWHGIIVPKGTPAREVEKIQTAFEKAANSPDMISFFETAGVEKSIIVGDALKKRIRQEYDALGELIVSLGLKQK</sequence>
<keyword evidence="3" id="KW-0675">Receptor</keyword>
<proteinExistence type="inferred from homology"/>
<evidence type="ECO:0000256" key="1">
    <source>
        <dbReference type="ARBA" id="ARBA00006987"/>
    </source>
</evidence>
<accession>A0A1M6B0T8</accession>
<dbReference type="PIRSF" id="PIRSF017082">
    <property type="entry name" value="YflP"/>
    <property type="match status" value="1"/>
</dbReference>
<dbReference type="PANTHER" id="PTHR42928:SF5">
    <property type="entry name" value="BLR1237 PROTEIN"/>
    <property type="match status" value="1"/>
</dbReference>
<name>A0A1M6B0T8_9BURK</name>
<dbReference type="PANTHER" id="PTHR42928">
    <property type="entry name" value="TRICARBOXYLATE-BINDING PROTEIN"/>
    <property type="match status" value="1"/>
</dbReference>
<comment type="similarity">
    <text evidence="1">Belongs to the UPF0065 (bug) family.</text>
</comment>
<dbReference type="Pfam" id="PF03401">
    <property type="entry name" value="TctC"/>
    <property type="match status" value="1"/>
</dbReference>
<dbReference type="InterPro" id="IPR042100">
    <property type="entry name" value="Bug_dom1"/>
</dbReference>
<organism evidence="3 4">
    <name type="scientific">Pollutimonas bauzanensis</name>
    <dbReference type="NCBI Taxonomy" id="658167"/>
    <lineage>
        <taxon>Bacteria</taxon>
        <taxon>Pseudomonadati</taxon>
        <taxon>Pseudomonadota</taxon>
        <taxon>Betaproteobacteria</taxon>
        <taxon>Burkholderiales</taxon>
        <taxon>Alcaligenaceae</taxon>
        <taxon>Pollutimonas</taxon>
    </lineage>
</organism>
<dbReference type="EMBL" id="FQXE01000023">
    <property type="protein sequence ID" value="SHI42188.1"/>
    <property type="molecule type" value="Genomic_DNA"/>
</dbReference>
<dbReference type="SUPFAM" id="SSF53850">
    <property type="entry name" value="Periplasmic binding protein-like II"/>
    <property type="match status" value="1"/>
</dbReference>
<dbReference type="CDD" id="cd07012">
    <property type="entry name" value="PBP2_Bug_TTT"/>
    <property type="match status" value="1"/>
</dbReference>
<reference evidence="3 4" key="1">
    <citation type="submission" date="2016-11" db="EMBL/GenBank/DDBJ databases">
        <authorList>
            <person name="Jaros S."/>
            <person name="Januszkiewicz K."/>
            <person name="Wedrychowicz H."/>
        </authorList>
    </citation>
    <scope>NUCLEOTIDE SEQUENCE [LARGE SCALE GENOMIC DNA]</scope>
    <source>
        <strain evidence="3 4">CGMCC 1.10190</strain>
    </source>
</reference>